<reference evidence="1 2" key="1">
    <citation type="journal article" date="2018" name="Front. Plant Sci.">
        <title>Red Clover (Trifolium pratense) and Zigzag Clover (T. medium) - A Picture of Genomic Similarities and Differences.</title>
        <authorList>
            <person name="Dluhosova J."/>
            <person name="Istvanek J."/>
            <person name="Nedelnik J."/>
            <person name="Repkova J."/>
        </authorList>
    </citation>
    <scope>NUCLEOTIDE SEQUENCE [LARGE SCALE GENOMIC DNA]</scope>
    <source>
        <strain evidence="2">cv. 10/8</strain>
        <tissue evidence="1">Leaf</tissue>
    </source>
</reference>
<evidence type="ECO:0000313" key="1">
    <source>
        <dbReference type="EMBL" id="MCI02379.1"/>
    </source>
</evidence>
<organism evidence="1 2">
    <name type="scientific">Trifolium medium</name>
    <dbReference type="NCBI Taxonomy" id="97028"/>
    <lineage>
        <taxon>Eukaryota</taxon>
        <taxon>Viridiplantae</taxon>
        <taxon>Streptophyta</taxon>
        <taxon>Embryophyta</taxon>
        <taxon>Tracheophyta</taxon>
        <taxon>Spermatophyta</taxon>
        <taxon>Magnoliopsida</taxon>
        <taxon>eudicotyledons</taxon>
        <taxon>Gunneridae</taxon>
        <taxon>Pentapetalae</taxon>
        <taxon>rosids</taxon>
        <taxon>fabids</taxon>
        <taxon>Fabales</taxon>
        <taxon>Fabaceae</taxon>
        <taxon>Papilionoideae</taxon>
        <taxon>50 kb inversion clade</taxon>
        <taxon>NPAAA clade</taxon>
        <taxon>Hologalegina</taxon>
        <taxon>IRL clade</taxon>
        <taxon>Trifolieae</taxon>
        <taxon>Trifolium</taxon>
    </lineage>
</organism>
<accession>A0A392NTA2</accession>
<name>A0A392NTA2_9FABA</name>
<proteinExistence type="predicted"/>
<keyword evidence="2" id="KW-1185">Reference proteome</keyword>
<comment type="caution">
    <text evidence="1">The sequence shown here is derived from an EMBL/GenBank/DDBJ whole genome shotgun (WGS) entry which is preliminary data.</text>
</comment>
<protein>
    <submittedName>
        <fullName evidence="1">Uncharacterized protein</fullName>
    </submittedName>
</protein>
<dbReference type="EMBL" id="LXQA010048938">
    <property type="protein sequence ID" value="MCI02379.1"/>
    <property type="molecule type" value="Genomic_DNA"/>
</dbReference>
<evidence type="ECO:0000313" key="2">
    <source>
        <dbReference type="Proteomes" id="UP000265520"/>
    </source>
</evidence>
<dbReference type="Proteomes" id="UP000265520">
    <property type="component" value="Unassembled WGS sequence"/>
</dbReference>
<sequence length="56" mass="6766">MDRDPRLLLLLFPTDIHHIFLLLPRLKYSLRHMHRHNLRLNVLFKLLLSCPFPSPP</sequence>
<dbReference type="AlphaFoldDB" id="A0A392NTA2"/>